<dbReference type="EMBL" id="ASRX01000041">
    <property type="protein sequence ID" value="EYF03868.1"/>
    <property type="molecule type" value="Genomic_DNA"/>
</dbReference>
<dbReference type="AlphaFoldDB" id="A0A017T3P3"/>
<feature type="region of interest" description="Disordered" evidence="1">
    <location>
        <begin position="191"/>
        <end position="217"/>
    </location>
</feature>
<feature type="region of interest" description="Disordered" evidence="1">
    <location>
        <begin position="19"/>
        <end position="82"/>
    </location>
</feature>
<name>A0A017T3P3_9BACT</name>
<proteinExistence type="predicted"/>
<reference evidence="2 3" key="1">
    <citation type="submission" date="2013-05" db="EMBL/GenBank/DDBJ databases">
        <title>Genome assembly of Chondromyces apiculatus DSM 436.</title>
        <authorList>
            <person name="Sharma G."/>
            <person name="Khatri I."/>
            <person name="Kaur C."/>
            <person name="Mayilraj S."/>
            <person name="Subramanian S."/>
        </authorList>
    </citation>
    <scope>NUCLEOTIDE SEQUENCE [LARGE SCALE GENOMIC DNA]</scope>
    <source>
        <strain evidence="2 3">DSM 436</strain>
    </source>
</reference>
<keyword evidence="3" id="KW-1185">Reference proteome</keyword>
<comment type="caution">
    <text evidence="2">The sequence shown here is derived from an EMBL/GenBank/DDBJ whole genome shotgun (WGS) entry which is preliminary data.</text>
</comment>
<accession>A0A017T3P3</accession>
<organism evidence="2 3">
    <name type="scientific">Chondromyces apiculatus DSM 436</name>
    <dbReference type="NCBI Taxonomy" id="1192034"/>
    <lineage>
        <taxon>Bacteria</taxon>
        <taxon>Pseudomonadati</taxon>
        <taxon>Myxococcota</taxon>
        <taxon>Polyangia</taxon>
        <taxon>Polyangiales</taxon>
        <taxon>Polyangiaceae</taxon>
        <taxon>Chondromyces</taxon>
    </lineage>
</organism>
<feature type="compositionally biased region" description="Low complexity" evidence="1">
    <location>
        <begin position="57"/>
        <end position="67"/>
    </location>
</feature>
<evidence type="ECO:0000313" key="2">
    <source>
        <dbReference type="EMBL" id="EYF03868.1"/>
    </source>
</evidence>
<evidence type="ECO:0000256" key="1">
    <source>
        <dbReference type="SAM" id="MobiDB-lite"/>
    </source>
</evidence>
<sequence>MVLVAAAAVVVSLALFLRPGAPPEGAPQGKEAAARPAEPASTKRATPATERDPSPADPAATPEVEAAPGGGPPPERVPDGDYPVDLMALRKRIPDNLYWQLGAPTQDPIILQQRAEDTQHWNEMFGKVQSGTASDEEIQQYYDHRKQLSEDYLEFATVTLAEYRAKLPERDIGMYELSQKLHRTRLDEIPRQIEDARARKRAQDTRRQEWQNQKQDE</sequence>
<dbReference type="Proteomes" id="UP000019678">
    <property type="component" value="Unassembled WGS sequence"/>
</dbReference>
<dbReference type="STRING" id="1192034.CAP_5132"/>
<protein>
    <submittedName>
        <fullName evidence="2">Uncharacterized protein</fullName>
    </submittedName>
</protein>
<dbReference type="eggNOG" id="ENOG5032JSR">
    <property type="taxonomic scope" value="Bacteria"/>
</dbReference>
<evidence type="ECO:0000313" key="3">
    <source>
        <dbReference type="Proteomes" id="UP000019678"/>
    </source>
</evidence>
<gene>
    <name evidence="2" type="ORF">CAP_5132</name>
</gene>